<dbReference type="Proteomes" id="UP001597541">
    <property type="component" value="Unassembled WGS sequence"/>
</dbReference>
<dbReference type="PANTHER" id="PTHR43386:SF3">
    <property type="entry name" value="GLUTATHIONE TRANSPORT SYSTEM PERMEASE PROTEIN GSID"/>
    <property type="match status" value="1"/>
</dbReference>
<comment type="function">
    <text evidence="8">Part of the ABC transporter complex GsiABCD involved in glutathione import. Probably responsible for the translocation of the substrate across the membrane.</text>
</comment>
<dbReference type="InterPro" id="IPR050366">
    <property type="entry name" value="BP-dependent_transpt_permease"/>
</dbReference>
<evidence type="ECO:0000256" key="2">
    <source>
        <dbReference type="ARBA" id="ARBA00009306"/>
    </source>
</evidence>
<evidence type="ECO:0000256" key="1">
    <source>
        <dbReference type="ARBA" id="ARBA00004651"/>
    </source>
</evidence>
<comment type="subcellular location">
    <subcellularLocation>
        <location evidence="1 10">Cell membrane</location>
        <topology evidence="1 10">Multi-pass membrane protein</topology>
    </subcellularLocation>
</comment>
<feature type="transmembrane region" description="Helical" evidence="10">
    <location>
        <begin position="500"/>
        <end position="523"/>
    </location>
</feature>
<dbReference type="PANTHER" id="PTHR43386">
    <property type="entry name" value="OLIGOPEPTIDE TRANSPORT SYSTEM PERMEASE PROTEIN APPC"/>
    <property type="match status" value="1"/>
</dbReference>
<comment type="caution">
    <text evidence="12">The sequence shown here is derived from an EMBL/GenBank/DDBJ whole genome shotgun (WGS) entry which is preliminary data.</text>
</comment>
<accession>A0ABW5PHJ5</accession>
<dbReference type="InterPro" id="IPR025966">
    <property type="entry name" value="OppC_N"/>
</dbReference>
<keyword evidence="4" id="KW-1003">Cell membrane</keyword>
<comment type="similarity">
    <text evidence="2 10">Belongs to the binding-protein-dependent transport system permease family.</text>
</comment>
<organism evidence="12 13">
    <name type="scientific">Paenibacillus gansuensis</name>
    <dbReference type="NCBI Taxonomy" id="306542"/>
    <lineage>
        <taxon>Bacteria</taxon>
        <taxon>Bacillati</taxon>
        <taxon>Bacillota</taxon>
        <taxon>Bacilli</taxon>
        <taxon>Bacillales</taxon>
        <taxon>Paenibacillaceae</taxon>
        <taxon>Paenibacillus</taxon>
    </lineage>
</organism>
<dbReference type="EMBL" id="JBHUME010000010">
    <property type="protein sequence ID" value="MFD2614083.1"/>
    <property type="molecule type" value="Genomic_DNA"/>
</dbReference>
<dbReference type="Pfam" id="PF00528">
    <property type="entry name" value="BPD_transp_1"/>
    <property type="match status" value="1"/>
</dbReference>
<evidence type="ECO:0000256" key="7">
    <source>
        <dbReference type="ARBA" id="ARBA00023136"/>
    </source>
</evidence>
<evidence type="ECO:0000256" key="10">
    <source>
        <dbReference type="RuleBase" id="RU363032"/>
    </source>
</evidence>
<keyword evidence="6 10" id="KW-1133">Transmembrane helix</keyword>
<feature type="transmembrane region" description="Helical" evidence="10">
    <location>
        <begin position="338"/>
        <end position="362"/>
    </location>
</feature>
<dbReference type="Pfam" id="PF22359">
    <property type="entry name" value="Big-like"/>
    <property type="match status" value="1"/>
</dbReference>
<dbReference type="PROSITE" id="PS50928">
    <property type="entry name" value="ABC_TM1"/>
    <property type="match status" value="1"/>
</dbReference>
<evidence type="ECO:0000256" key="3">
    <source>
        <dbReference type="ARBA" id="ARBA00022448"/>
    </source>
</evidence>
<dbReference type="SUPFAM" id="SSF161098">
    <property type="entry name" value="MetI-like"/>
    <property type="match status" value="1"/>
</dbReference>
<dbReference type="RefSeq" id="WP_377604566.1">
    <property type="nucleotide sequence ID" value="NZ_JBHUME010000010.1"/>
</dbReference>
<feature type="transmembrane region" description="Helical" evidence="10">
    <location>
        <begin position="454"/>
        <end position="480"/>
    </location>
</feature>
<evidence type="ECO:0000256" key="9">
    <source>
        <dbReference type="ARBA" id="ARBA00041106"/>
    </source>
</evidence>
<feature type="transmembrane region" description="Helical" evidence="10">
    <location>
        <begin position="374"/>
        <end position="394"/>
    </location>
</feature>
<gene>
    <name evidence="12" type="ORF">ACFSUF_16880</name>
</gene>
<feature type="domain" description="ABC transmembrane type-1" evidence="11">
    <location>
        <begin position="334"/>
        <end position="523"/>
    </location>
</feature>
<dbReference type="InterPro" id="IPR000515">
    <property type="entry name" value="MetI-like"/>
</dbReference>
<evidence type="ECO:0000256" key="4">
    <source>
        <dbReference type="ARBA" id="ARBA00022475"/>
    </source>
</evidence>
<keyword evidence="13" id="KW-1185">Reference proteome</keyword>
<protein>
    <recommendedName>
        <fullName evidence="9">Glutathione transport system permease protein GsiD</fullName>
    </recommendedName>
</protein>
<evidence type="ECO:0000313" key="12">
    <source>
        <dbReference type="EMBL" id="MFD2614083.1"/>
    </source>
</evidence>
<feature type="transmembrane region" description="Helical" evidence="10">
    <location>
        <begin position="44"/>
        <end position="65"/>
    </location>
</feature>
<evidence type="ECO:0000256" key="6">
    <source>
        <dbReference type="ARBA" id="ARBA00022989"/>
    </source>
</evidence>
<keyword evidence="3 10" id="KW-0813">Transport</keyword>
<evidence type="ECO:0000256" key="5">
    <source>
        <dbReference type="ARBA" id="ARBA00022692"/>
    </source>
</evidence>
<proteinExistence type="inferred from homology"/>
<dbReference type="InterPro" id="IPR054604">
    <property type="entry name" value="SbsC_Big-like"/>
</dbReference>
<sequence length="536" mass="55624">MKPTATSPSGQGVPLAGAAVHKKDQEKVYTPFGAFLQKFLKQRLAVTAGIVILLIVLVAVFAPLLTPYDPSRPVTDQYAERGIDVSSLGAWKAKVLGRMSDGTTVKEIPQLTAESGKREVARPQAEAGGIMVQAVTRGDTAIVIRSGQVSAVVEVGVSTEERAPVLSQLTPAGPAAPLEVGGTAKLALSGVLTDGSRLADTAAVEGWAADAFGKGEAEKPADNGFVTADTAKAAPGVAYASLTPQVVSVAPDGTVSALREGAGTVKVTVGDVSSLVTVPVGAAASAEPMLAGLGLPQTYAQLEDLHKHQPPSERHWFGTDHANRDIFSRIIAGTTQTLIIGFVSVFIGAALGVLFGLLSGYYGGRLDTLITRGADILLSFPGMLLAIFVIAVLGPGTVNVILAVATFTVPIFTRIVRGSVLSLKQMTYVEAARSIGVKNSVIIRRHIFPGTVSVIMIYLTMRVGSAILIGAGLSYLGLGADVTAPEWGAMLNAAKNNSQGLFFPILFPGLAILVTVLCFNILGDGLRDALDPKLKD</sequence>
<dbReference type="Gene3D" id="1.10.3720.10">
    <property type="entry name" value="MetI-like"/>
    <property type="match status" value="1"/>
</dbReference>
<dbReference type="InterPro" id="IPR035906">
    <property type="entry name" value="MetI-like_sf"/>
</dbReference>
<reference evidence="13" key="1">
    <citation type="journal article" date="2019" name="Int. J. Syst. Evol. Microbiol.">
        <title>The Global Catalogue of Microorganisms (GCM) 10K type strain sequencing project: providing services to taxonomists for standard genome sequencing and annotation.</title>
        <authorList>
            <consortium name="The Broad Institute Genomics Platform"/>
            <consortium name="The Broad Institute Genome Sequencing Center for Infectious Disease"/>
            <person name="Wu L."/>
            <person name="Ma J."/>
        </authorList>
    </citation>
    <scope>NUCLEOTIDE SEQUENCE [LARGE SCALE GENOMIC DNA]</scope>
    <source>
        <strain evidence="13">KCTC 3950</strain>
    </source>
</reference>
<keyword evidence="5 10" id="KW-0812">Transmembrane</keyword>
<keyword evidence="7 10" id="KW-0472">Membrane</keyword>
<dbReference type="Pfam" id="PF12911">
    <property type="entry name" value="OppC_N"/>
    <property type="match status" value="1"/>
</dbReference>
<dbReference type="CDD" id="cd06261">
    <property type="entry name" value="TM_PBP2"/>
    <property type="match status" value="1"/>
</dbReference>
<evidence type="ECO:0000256" key="8">
    <source>
        <dbReference type="ARBA" id="ARBA00037215"/>
    </source>
</evidence>
<evidence type="ECO:0000259" key="11">
    <source>
        <dbReference type="PROSITE" id="PS50928"/>
    </source>
</evidence>
<name>A0ABW5PHJ5_9BACL</name>
<evidence type="ECO:0000313" key="13">
    <source>
        <dbReference type="Proteomes" id="UP001597541"/>
    </source>
</evidence>